<organism evidence="1 2">
    <name type="scientific">Myriangium duriaei CBS 260.36</name>
    <dbReference type="NCBI Taxonomy" id="1168546"/>
    <lineage>
        <taxon>Eukaryota</taxon>
        <taxon>Fungi</taxon>
        <taxon>Dikarya</taxon>
        <taxon>Ascomycota</taxon>
        <taxon>Pezizomycotina</taxon>
        <taxon>Dothideomycetes</taxon>
        <taxon>Dothideomycetidae</taxon>
        <taxon>Myriangiales</taxon>
        <taxon>Myriangiaceae</taxon>
        <taxon>Myriangium</taxon>
    </lineage>
</organism>
<dbReference type="Proteomes" id="UP000799439">
    <property type="component" value="Unassembled WGS sequence"/>
</dbReference>
<gene>
    <name evidence="1" type="ORF">K461DRAFT_316637</name>
</gene>
<name>A0A9P4IPJ7_9PEZI</name>
<evidence type="ECO:0000313" key="2">
    <source>
        <dbReference type="Proteomes" id="UP000799439"/>
    </source>
</evidence>
<sequence>MSDRSNALITASKTVDVREGAVSDTGGEECKPIAEPVSRAALGEAEQKLSIIVQEKRGLSKGTPAAIPSHGVLVYEPEYTRSTRDYACIDSLVVHYSGLTEFVSRDIARGHPATTAARLRARMMTAVQNRFY</sequence>
<dbReference type="EMBL" id="ML996095">
    <property type="protein sequence ID" value="KAF2147742.1"/>
    <property type="molecule type" value="Genomic_DNA"/>
</dbReference>
<proteinExistence type="predicted"/>
<reference evidence="1" key="1">
    <citation type="journal article" date="2020" name="Stud. Mycol.">
        <title>101 Dothideomycetes genomes: a test case for predicting lifestyles and emergence of pathogens.</title>
        <authorList>
            <person name="Haridas S."/>
            <person name="Albert R."/>
            <person name="Binder M."/>
            <person name="Bloem J."/>
            <person name="Labutti K."/>
            <person name="Salamov A."/>
            <person name="Andreopoulos B."/>
            <person name="Baker S."/>
            <person name="Barry K."/>
            <person name="Bills G."/>
            <person name="Bluhm B."/>
            <person name="Cannon C."/>
            <person name="Castanera R."/>
            <person name="Culley D."/>
            <person name="Daum C."/>
            <person name="Ezra D."/>
            <person name="Gonzalez J."/>
            <person name="Henrissat B."/>
            <person name="Kuo A."/>
            <person name="Liang C."/>
            <person name="Lipzen A."/>
            <person name="Lutzoni F."/>
            <person name="Magnuson J."/>
            <person name="Mondo S."/>
            <person name="Nolan M."/>
            <person name="Ohm R."/>
            <person name="Pangilinan J."/>
            <person name="Park H.-J."/>
            <person name="Ramirez L."/>
            <person name="Alfaro M."/>
            <person name="Sun H."/>
            <person name="Tritt A."/>
            <person name="Yoshinaga Y."/>
            <person name="Zwiers L.-H."/>
            <person name="Turgeon B."/>
            <person name="Goodwin S."/>
            <person name="Spatafora J."/>
            <person name="Crous P."/>
            <person name="Grigoriev I."/>
        </authorList>
    </citation>
    <scope>NUCLEOTIDE SEQUENCE</scope>
    <source>
        <strain evidence="1">CBS 260.36</strain>
    </source>
</reference>
<keyword evidence="2" id="KW-1185">Reference proteome</keyword>
<accession>A0A9P4IPJ7</accession>
<comment type="caution">
    <text evidence="1">The sequence shown here is derived from an EMBL/GenBank/DDBJ whole genome shotgun (WGS) entry which is preliminary data.</text>
</comment>
<dbReference type="AlphaFoldDB" id="A0A9P4IPJ7"/>
<evidence type="ECO:0000313" key="1">
    <source>
        <dbReference type="EMBL" id="KAF2147742.1"/>
    </source>
</evidence>
<protein>
    <submittedName>
        <fullName evidence="1">Uncharacterized protein</fullName>
    </submittedName>
</protein>